<dbReference type="EMBL" id="UYYB01098371">
    <property type="protein sequence ID" value="VDM77071.1"/>
    <property type="molecule type" value="Genomic_DNA"/>
</dbReference>
<protein>
    <submittedName>
        <fullName evidence="1">Uncharacterized protein</fullName>
    </submittedName>
</protein>
<evidence type="ECO:0000313" key="2">
    <source>
        <dbReference type="Proteomes" id="UP000270094"/>
    </source>
</evidence>
<accession>A0A3P7IVT6</accession>
<dbReference type="InterPro" id="IPR036168">
    <property type="entry name" value="AP2_Mu_C_sf"/>
</dbReference>
<keyword evidence="2" id="KW-1185">Reference proteome</keyword>
<dbReference type="SUPFAM" id="SSF49447">
    <property type="entry name" value="Second domain of Mu2 adaptin subunit (ap50) of ap2 adaptor"/>
    <property type="match status" value="1"/>
</dbReference>
<sequence>MIGDGKEKYEVVRRKDILPMYTERWIRFEAVEFHSTVDQEAFEKEHVIRLSPPDGCFFEVRISCFEHSTFKFTFSY</sequence>
<dbReference type="OrthoDB" id="10063141at2759"/>
<dbReference type="Proteomes" id="UP000270094">
    <property type="component" value="Unassembled WGS sequence"/>
</dbReference>
<name>A0A3P7IVT6_STRVU</name>
<proteinExistence type="predicted"/>
<dbReference type="Gene3D" id="2.60.40.1170">
    <property type="entry name" value="Mu homology domain, subdomain B"/>
    <property type="match status" value="1"/>
</dbReference>
<gene>
    <name evidence="1" type="ORF">SVUK_LOCUS12069</name>
</gene>
<reference evidence="1 2" key="1">
    <citation type="submission" date="2018-11" db="EMBL/GenBank/DDBJ databases">
        <authorList>
            <consortium name="Pathogen Informatics"/>
        </authorList>
    </citation>
    <scope>NUCLEOTIDE SEQUENCE [LARGE SCALE GENOMIC DNA]</scope>
</reference>
<organism evidence="1 2">
    <name type="scientific">Strongylus vulgaris</name>
    <name type="common">Blood worm</name>
    <dbReference type="NCBI Taxonomy" id="40348"/>
    <lineage>
        <taxon>Eukaryota</taxon>
        <taxon>Metazoa</taxon>
        <taxon>Ecdysozoa</taxon>
        <taxon>Nematoda</taxon>
        <taxon>Chromadorea</taxon>
        <taxon>Rhabditida</taxon>
        <taxon>Rhabditina</taxon>
        <taxon>Rhabditomorpha</taxon>
        <taxon>Strongyloidea</taxon>
        <taxon>Strongylidae</taxon>
        <taxon>Strongylus</taxon>
    </lineage>
</organism>
<evidence type="ECO:0000313" key="1">
    <source>
        <dbReference type="EMBL" id="VDM77071.1"/>
    </source>
</evidence>
<dbReference type="AlphaFoldDB" id="A0A3P7IVT6"/>